<dbReference type="InterPro" id="IPR041698">
    <property type="entry name" value="Methyltransf_25"/>
</dbReference>
<sequence length="217" mass="23336">MVEPAYLAAVRESYDTVAEEYVRIVPDRFAGDALGRGMLAAFAELVRANGERPVADLGCGPGHVTAHLAALGVPVFGVDLAPKMVEIARRRYPTLRFEVGSMTGLDLPDGHLGGIVAWWSIFHLPREALPAVFAEFHRTLTPGGSLLVGFHVGDEDLHPEHAYGHPVSYRAYLSPPDVISDLLHQAGLVVAARLIQEPVPGQKRPQACLLAGKPGRS</sequence>
<dbReference type="Pfam" id="PF13649">
    <property type="entry name" value="Methyltransf_25"/>
    <property type="match status" value="1"/>
</dbReference>
<dbReference type="InterPro" id="IPR029063">
    <property type="entry name" value="SAM-dependent_MTases_sf"/>
</dbReference>
<accession>A0A2W2ECW1</accession>
<evidence type="ECO:0000313" key="5">
    <source>
        <dbReference type="Proteomes" id="UP000248924"/>
    </source>
</evidence>
<dbReference type="EMBL" id="POTY01000043">
    <property type="protein sequence ID" value="PZG20361.1"/>
    <property type="molecule type" value="Genomic_DNA"/>
</dbReference>
<dbReference type="Proteomes" id="UP000248924">
    <property type="component" value="Unassembled WGS sequence"/>
</dbReference>
<evidence type="ECO:0000259" key="3">
    <source>
        <dbReference type="Pfam" id="PF13649"/>
    </source>
</evidence>
<evidence type="ECO:0000313" key="4">
    <source>
        <dbReference type="EMBL" id="PZG20361.1"/>
    </source>
</evidence>
<evidence type="ECO:0000256" key="1">
    <source>
        <dbReference type="ARBA" id="ARBA00022603"/>
    </source>
</evidence>
<dbReference type="CDD" id="cd02440">
    <property type="entry name" value="AdoMet_MTases"/>
    <property type="match status" value="1"/>
</dbReference>
<dbReference type="PANTHER" id="PTHR43861:SF1">
    <property type="entry name" value="TRANS-ACONITATE 2-METHYLTRANSFERASE"/>
    <property type="match status" value="1"/>
</dbReference>
<keyword evidence="5" id="KW-1185">Reference proteome</keyword>
<feature type="domain" description="Methyltransferase" evidence="3">
    <location>
        <begin position="54"/>
        <end position="144"/>
    </location>
</feature>
<gene>
    <name evidence="4" type="ORF">C1I95_09770</name>
</gene>
<dbReference type="OrthoDB" id="9805171at2"/>
<dbReference type="RefSeq" id="WP_111213467.1">
    <property type="nucleotide sequence ID" value="NZ_POTY01000043.1"/>
</dbReference>
<dbReference type="GO" id="GO:0032259">
    <property type="term" value="P:methylation"/>
    <property type="evidence" value="ECO:0007669"/>
    <property type="project" value="UniProtKB-KW"/>
</dbReference>
<dbReference type="PANTHER" id="PTHR43861">
    <property type="entry name" value="TRANS-ACONITATE 2-METHYLTRANSFERASE-RELATED"/>
    <property type="match status" value="1"/>
</dbReference>
<name>A0A2W2ECW1_9ACTN</name>
<reference evidence="4 5" key="1">
    <citation type="submission" date="2018-01" db="EMBL/GenBank/DDBJ databases">
        <title>Draft genome sequence of Jishengella sp. NA12.</title>
        <authorList>
            <person name="Sahin N."/>
            <person name="Ay H."/>
            <person name="Saygin H."/>
        </authorList>
    </citation>
    <scope>NUCLEOTIDE SEQUENCE [LARGE SCALE GENOMIC DNA]</scope>
    <source>
        <strain evidence="4 5">NA12</strain>
    </source>
</reference>
<dbReference type="Gene3D" id="3.40.50.150">
    <property type="entry name" value="Vaccinia Virus protein VP39"/>
    <property type="match status" value="1"/>
</dbReference>
<dbReference type="GO" id="GO:0008168">
    <property type="term" value="F:methyltransferase activity"/>
    <property type="evidence" value="ECO:0007669"/>
    <property type="project" value="UniProtKB-KW"/>
</dbReference>
<keyword evidence="1 4" id="KW-0489">Methyltransferase</keyword>
<proteinExistence type="predicted"/>
<dbReference type="SUPFAM" id="SSF53335">
    <property type="entry name" value="S-adenosyl-L-methionine-dependent methyltransferases"/>
    <property type="match status" value="1"/>
</dbReference>
<dbReference type="AlphaFoldDB" id="A0A2W2ECW1"/>
<protein>
    <submittedName>
        <fullName evidence="4">SAM-dependent methyltransferase</fullName>
    </submittedName>
</protein>
<keyword evidence="2 4" id="KW-0808">Transferase</keyword>
<evidence type="ECO:0000256" key="2">
    <source>
        <dbReference type="ARBA" id="ARBA00022679"/>
    </source>
</evidence>
<organism evidence="4 5">
    <name type="scientific">Micromonospora craterilacus</name>
    <dbReference type="NCBI Taxonomy" id="1655439"/>
    <lineage>
        <taxon>Bacteria</taxon>
        <taxon>Bacillati</taxon>
        <taxon>Actinomycetota</taxon>
        <taxon>Actinomycetes</taxon>
        <taxon>Micromonosporales</taxon>
        <taxon>Micromonosporaceae</taxon>
        <taxon>Micromonospora</taxon>
    </lineage>
</organism>
<comment type="caution">
    <text evidence="4">The sequence shown here is derived from an EMBL/GenBank/DDBJ whole genome shotgun (WGS) entry which is preliminary data.</text>
</comment>